<dbReference type="Pfam" id="PF25872">
    <property type="entry name" value="HTH_77"/>
    <property type="match status" value="1"/>
</dbReference>
<protein>
    <submittedName>
        <fullName evidence="5">Predicted ATPase</fullName>
    </submittedName>
</protein>
<dbReference type="OrthoDB" id="33864at2"/>
<dbReference type="Gene3D" id="1.25.40.10">
    <property type="entry name" value="Tetratricopeptide repeat domain"/>
    <property type="match status" value="2"/>
</dbReference>
<feature type="DNA-binding region" description="OmpR/PhoB-type" evidence="3">
    <location>
        <begin position="1"/>
        <end position="93"/>
    </location>
</feature>
<dbReference type="RefSeq" id="WP_076470054.1">
    <property type="nucleotide sequence ID" value="NZ_FTNF01000005.1"/>
</dbReference>
<dbReference type="InterPro" id="IPR027417">
    <property type="entry name" value="P-loop_NTPase"/>
</dbReference>
<dbReference type="SMART" id="SM01043">
    <property type="entry name" value="BTAD"/>
    <property type="match status" value="1"/>
</dbReference>
<dbReference type="GO" id="GO:0006355">
    <property type="term" value="P:regulation of DNA-templated transcription"/>
    <property type="evidence" value="ECO:0007669"/>
    <property type="project" value="InterPro"/>
</dbReference>
<accession>A0A1N6WSC9</accession>
<dbReference type="PANTHER" id="PTHR47691:SF3">
    <property type="entry name" value="HTH-TYPE TRANSCRIPTIONAL REGULATOR RV0890C-RELATED"/>
    <property type="match status" value="1"/>
</dbReference>
<evidence type="ECO:0000256" key="2">
    <source>
        <dbReference type="ARBA" id="ARBA00023125"/>
    </source>
</evidence>
<dbReference type="Pfam" id="PF03704">
    <property type="entry name" value="BTAD"/>
    <property type="match status" value="1"/>
</dbReference>
<dbReference type="SUPFAM" id="SSF52540">
    <property type="entry name" value="P-loop containing nucleoside triphosphate hydrolases"/>
    <property type="match status" value="1"/>
</dbReference>
<feature type="domain" description="OmpR/PhoB-type" evidence="4">
    <location>
        <begin position="1"/>
        <end position="93"/>
    </location>
</feature>
<evidence type="ECO:0000313" key="5">
    <source>
        <dbReference type="EMBL" id="SIQ92967.1"/>
    </source>
</evidence>
<dbReference type="InterPro" id="IPR036388">
    <property type="entry name" value="WH-like_DNA-bd_sf"/>
</dbReference>
<name>A0A1N6WSC9_9ACTN</name>
<dbReference type="GO" id="GO:0003677">
    <property type="term" value="F:DNA binding"/>
    <property type="evidence" value="ECO:0007669"/>
    <property type="project" value="UniProtKB-UniRule"/>
</dbReference>
<dbReference type="GO" id="GO:0000160">
    <property type="term" value="P:phosphorelay signal transduction system"/>
    <property type="evidence" value="ECO:0007669"/>
    <property type="project" value="InterPro"/>
</dbReference>
<dbReference type="Pfam" id="PF13401">
    <property type="entry name" value="AAA_22"/>
    <property type="match status" value="1"/>
</dbReference>
<dbReference type="SUPFAM" id="SSF48452">
    <property type="entry name" value="TPR-like"/>
    <property type="match status" value="2"/>
</dbReference>
<dbReference type="PROSITE" id="PS51755">
    <property type="entry name" value="OMPR_PHOB"/>
    <property type="match status" value="1"/>
</dbReference>
<dbReference type="SMART" id="SM00862">
    <property type="entry name" value="Trans_reg_C"/>
    <property type="match status" value="1"/>
</dbReference>
<dbReference type="PRINTS" id="PR00364">
    <property type="entry name" value="DISEASERSIST"/>
</dbReference>
<dbReference type="InterPro" id="IPR049945">
    <property type="entry name" value="AAA_22"/>
</dbReference>
<dbReference type="InterPro" id="IPR005158">
    <property type="entry name" value="BTAD"/>
</dbReference>
<reference evidence="5 6" key="1">
    <citation type="submission" date="2017-01" db="EMBL/GenBank/DDBJ databases">
        <authorList>
            <person name="Mah S.A."/>
            <person name="Swanson W.J."/>
            <person name="Moy G.W."/>
            <person name="Vacquier V.D."/>
        </authorList>
    </citation>
    <scope>NUCLEOTIDE SEQUENCE [LARGE SCALE GENOMIC DNA]</scope>
    <source>
        <strain evidence="5 6">DSM 45758</strain>
    </source>
</reference>
<dbReference type="InterPro" id="IPR058852">
    <property type="entry name" value="HTH_77"/>
</dbReference>
<dbReference type="SUPFAM" id="SSF46894">
    <property type="entry name" value="C-terminal effector domain of the bipartite response regulators"/>
    <property type="match status" value="1"/>
</dbReference>
<evidence type="ECO:0000313" key="6">
    <source>
        <dbReference type="Proteomes" id="UP000186004"/>
    </source>
</evidence>
<comment type="similarity">
    <text evidence="1">Belongs to the AfsR/DnrI/RedD regulatory family.</text>
</comment>
<dbReference type="PANTHER" id="PTHR47691">
    <property type="entry name" value="REGULATOR-RELATED"/>
    <property type="match status" value="1"/>
</dbReference>
<dbReference type="Gene3D" id="3.40.50.300">
    <property type="entry name" value="P-loop containing nucleotide triphosphate hydrolases"/>
    <property type="match status" value="1"/>
</dbReference>
<dbReference type="InterPro" id="IPR001867">
    <property type="entry name" value="OmpR/PhoB-type_DNA-bd"/>
</dbReference>
<dbReference type="Gene3D" id="1.10.10.10">
    <property type="entry name" value="Winged helix-like DNA-binding domain superfamily/Winged helix DNA-binding domain"/>
    <property type="match status" value="1"/>
</dbReference>
<evidence type="ECO:0000256" key="1">
    <source>
        <dbReference type="ARBA" id="ARBA00005820"/>
    </source>
</evidence>
<dbReference type="Proteomes" id="UP000186004">
    <property type="component" value="Unassembled WGS sequence"/>
</dbReference>
<sequence length="1054" mass="111926">MRFGILGATEVYPADGRRLTIGGARLRALLALLLLDAGRVVPRERLIDGLYGADPPARAANALQSQVSRLRHLLSAGPVDPVEFHPSGYRLAVDPDDVDAHRFTRLVDAGRLALAAGDHGRAAGELREALALWRGEPLADVTDAPFASAHVARLRDRRLTATEDRIEAELALAGAPEAVRPLVTELRELVAAHPLRERLYGQLMRALHADGRRAEGLAVFADLRRLLADELGTDPSAELVAVHTTLLRDRADAAPVPPRLPPLPGQLTSFVGREEELRRLAKLLAEARLVTLHGPGGVGKTRLAVETAGRYEGDVCLVELAALPSGAEVAPAVLAALNLRDTALRVPGGPRDAADRLVAALADRRLLLVLDNCEHVVDDAARFTARLLGAAPSVRVLATSREPLGLTGEALCPVLGLPVPPDETEPEQAHRFAAVRLFADRAADVAPGFSVDPGTVTEVLRICRTLDGLPLAIELAAARLRALPVAEVAARLDDRFRLLNRGSRAAAPRHQTLHAVVRWSWDLLDEPERRLARRLSVFAGDADLAAVERICAPLGAEALDVLTGLVEKSLVEAGDGRFRMLETVRAFATERLAEAGEAERLRRAHVAYFLDLARAGDAGLRGPAQLDWLRRLDANRDDLHAALRRSIDGSDITSGLRLVAALSFYWWLRGLRGEGAALAGRLVDRLDGPPAGLAEEYALCLLVAALGVSGGENRTDVGTAGDILWSLGRPPKHPFLLYLSGMTAGPPSQQRMSVLLSVEERRTMLGTDAWSEALGSLGVALVWLLDGRYDEARAELTAAFDGFRAIGERWGMILALTTLGEAAYRAGDPAAATGPMAQALRLADELGSTLDTAELLRTRADGRLGVGDLDGAEADYQRVVAIAQPAGAPEVVAAAHYGLGETARRRGALDEARRLCERAVADCPTGWFGAEFVRLAALVALGRIADAAGDAPAARGHYREVLGATVGMWDAPTVSAAVDGLIGPVLRRGEHDRAALLLGAVSAVLAGTGAEAVAQAAAVTGATRAGIDADRFEREFARGAALGRERALALLDSA</sequence>
<organism evidence="5 6">
    <name type="scientific">Micromonospora avicenniae</name>
    <dbReference type="NCBI Taxonomy" id="1198245"/>
    <lineage>
        <taxon>Bacteria</taxon>
        <taxon>Bacillati</taxon>
        <taxon>Actinomycetota</taxon>
        <taxon>Actinomycetes</taxon>
        <taxon>Micromonosporales</taxon>
        <taxon>Micromonosporaceae</taxon>
        <taxon>Micromonospora</taxon>
    </lineage>
</organism>
<dbReference type="Pfam" id="PF00486">
    <property type="entry name" value="Trans_reg_C"/>
    <property type="match status" value="1"/>
</dbReference>
<dbReference type="InterPro" id="IPR016032">
    <property type="entry name" value="Sig_transdc_resp-reg_C-effctor"/>
</dbReference>
<proteinExistence type="inferred from homology"/>
<dbReference type="CDD" id="cd15831">
    <property type="entry name" value="BTAD"/>
    <property type="match status" value="1"/>
</dbReference>
<gene>
    <name evidence="5" type="ORF">SAMN05444858_10589</name>
</gene>
<dbReference type="AlphaFoldDB" id="A0A1N6WSC9"/>
<dbReference type="InterPro" id="IPR011990">
    <property type="entry name" value="TPR-like_helical_dom_sf"/>
</dbReference>
<evidence type="ECO:0000259" key="4">
    <source>
        <dbReference type="PROSITE" id="PS51755"/>
    </source>
</evidence>
<dbReference type="STRING" id="1198245.SAMN05444858_10589"/>
<evidence type="ECO:0000256" key="3">
    <source>
        <dbReference type="PROSITE-ProRule" id="PRU01091"/>
    </source>
</evidence>
<keyword evidence="6" id="KW-1185">Reference proteome</keyword>
<keyword evidence="2 3" id="KW-0238">DNA-binding</keyword>
<dbReference type="GO" id="GO:0016887">
    <property type="term" value="F:ATP hydrolysis activity"/>
    <property type="evidence" value="ECO:0007669"/>
    <property type="project" value="InterPro"/>
</dbReference>
<dbReference type="EMBL" id="FTNF01000005">
    <property type="protein sequence ID" value="SIQ92967.1"/>
    <property type="molecule type" value="Genomic_DNA"/>
</dbReference>